<keyword evidence="1" id="KW-0812">Transmembrane</keyword>
<sequence>MPVASALRRTGLTFALGALGGTLFYAIGLPASWLAGAMIFVAAAALARVPVDLPDRMRDGFFVILGLSMGGGVRPDVIDRVAQWPATMALLAVTLVLVTAATYVFLFRFARWDRESAFLGAIPGALSFVMAIAAERRADQARIAASQTVRLVILVSVLPLVITSTASHGQQPAVPEAFPGWADGAVLLVACLAASLLAVRLRVPGGWLTGAFFMSSAINVTGLMPVALPQWILVPCYIGLGCFIGSRFSSTTFSLFLGMLKASLGAIVVGLCVSLAVAWIASVLLGLPFGQLLLAYAPGGLEVMTLLSFMLNLDPAFVAAHQLARYISMVLLLPFITGLLLGRRPNESRTGRN</sequence>
<feature type="transmembrane region" description="Helical" evidence="1">
    <location>
        <begin position="148"/>
        <end position="166"/>
    </location>
</feature>
<dbReference type="AlphaFoldDB" id="A0A926P447"/>
<keyword evidence="1" id="KW-0472">Membrane</keyword>
<name>A0A926P447_9HYPH</name>
<feature type="transmembrane region" description="Helical" evidence="1">
    <location>
        <begin position="323"/>
        <end position="342"/>
    </location>
</feature>
<dbReference type="PANTHER" id="PTHR38457:SF1">
    <property type="entry name" value="REGULATOR ABRB-RELATED"/>
    <property type="match status" value="1"/>
</dbReference>
<feature type="transmembrane region" description="Helical" evidence="1">
    <location>
        <begin position="88"/>
        <end position="110"/>
    </location>
</feature>
<dbReference type="GO" id="GO:0010468">
    <property type="term" value="P:regulation of gene expression"/>
    <property type="evidence" value="ECO:0007669"/>
    <property type="project" value="InterPro"/>
</dbReference>
<reference evidence="2" key="1">
    <citation type="submission" date="2020-05" db="EMBL/GenBank/DDBJ databases">
        <title>Identification of trans-AT polyketide cluster in two marine bacteria, producers of a novel glutaramide-containing polyketide sesbanimide D and analogs.</title>
        <authorList>
            <person name="Kacar D."/>
            <person name="Rodriguez P."/>
            <person name="Canedo L."/>
            <person name="Gonzalez E."/>
            <person name="Galan B."/>
            <person name="De La Calle F."/>
            <person name="Garcia J.L."/>
        </authorList>
    </citation>
    <scope>NUCLEOTIDE SEQUENCE</scope>
    <source>
        <strain evidence="2">PHM038</strain>
    </source>
</reference>
<dbReference type="PANTHER" id="PTHR38457">
    <property type="entry name" value="REGULATOR ABRB-RELATED"/>
    <property type="match status" value="1"/>
</dbReference>
<keyword evidence="1" id="KW-1133">Transmembrane helix</keyword>
<comment type="caution">
    <text evidence="2">The sequence shown here is derived from an EMBL/GenBank/DDBJ whole genome shotgun (WGS) entry which is preliminary data.</text>
</comment>
<feature type="transmembrane region" description="Helical" evidence="1">
    <location>
        <begin position="293"/>
        <end position="311"/>
    </location>
</feature>
<protein>
    <submittedName>
        <fullName evidence="2">AbrB family transcriptional regulator</fullName>
    </submittedName>
</protein>
<evidence type="ECO:0000313" key="3">
    <source>
        <dbReference type="Proteomes" id="UP000598467"/>
    </source>
</evidence>
<feature type="transmembrane region" description="Helical" evidence="1">
    <location>
        <begin position="116"/>
        <end position="136"/>
    </location>
</feature>
<feature type="transmembrane region" description="Helical" evidence="1">
    <location>
        <begin position="178"/>
        <end position="199"/>
    </location>
</feature>
<organism evidence="2 3">
    <name type="scientific">Roseibium aggregatum</name>
    <dbReference type="NCBI Taxonomy" id="187304"/>
    <lineage>
        <taxon>Bacteria</taxon>
        <taxon>Pseudomonadati</taxon>
        <taxon>Pseudomonadota</taxon>
        <taxon>Alphaproteobacteria</taxon>
        <taxon>Hyphomicrobiales</taxon>
        <taxon>Stappiaceae</taxon>
        <taxon>Roseibium</taxon>
    </lineage>
</organism>
<gene>
    <name evidence="2" type="ORF">HK439_12215</name>
</gene>
<feature type="transmembrane region" description="Helical" evidence="1">
    <location>
        <begin position="264"/>
        <end position="287"/>
    </location>
</feature>
<dbReference type="Pfam" id="PF05145">
    <property type="entry name" value="AbrB"/>
    <property type="match status" value="1"/>
</dbReference>
<feature type="transmembrane region" description="Helical" evidence="1">
    <location>
        <begin position="7"/>
        <end position="27"/>
    </location>
</feature>
<evidence type="ECO:0000256" key="1">
    <source>
        <dbReference type="SAM" id="Phobius"/>
    </source>
</evidence>
<dbReference type="EMBL" id="JABFCZ010000012">
    <property type="protein sequence ID" value="MBD1547031.1"/>
    <property type="molecule type" value="Genomic_DNA"/>
</dbReference>
<dbReference type="Proteomes" id="UP000598467">
    <property type="component" value="Unassembled WGS sequence"/>
</dbReference>
<dbReference type="GO" id="GO:0016020">
    <property type="term" value="C:membrane"/>
    <property type="evidence" value="ECO:0007669"/>
    <property type="project" value="InterPro"/>
</dbReference>
<dbReference type="InterPro" id="IPR017516">
    <property type="entry name" value="AbrB_dup"/>
</dbReference>
<evidence type="ECO:0000313" key="2">
    <source>
        <dbReference type="EMBL" id="MBD1547031.1"/>
    </source>
</evidence>
<feature type="transmembrane region" description="Helical" evidence="1">
    <location>
        <begin position="206"/>
        <end position="226"/>
    </location>
</feature>
<dbReference type="InterPro" id="IPR007820">
    <property type="entry name" value="AbrB_fam"/>
</dbReference>
<dbReference type="PIRSF" id="PIRSF038991">
    <property type="entry name" value="Protein_AbrB"/>
    <property type="match status" value="1"/>
</dbReference>
<accession>A0A926P447</accession>
<dbReference type="NCBIfam" id="TIGR03082">
    <property type="entry name" value="Gneg_AbrB_dup"/>
    <property type="match status" value="2"/>
</dbReference>
<proteinExistence type="predicted"/>